<name>A0A371REJ1_9PROT</name>
<gene>
    <name evidence="7" type="ORF">DX908_00330</name>
</gene>
<evidence type="ECO:0000313" key="8">
    <source>
        <dbReference type="Proteomes" id="UP000264589"/>
    </source>
</evidence>
<dbReference type="CDD" id="cd07984">
    <property type="entry name" value="LPLAT_LABLAT-like"/>
    <property type="match status" value="1"/>
</dbReference>
<evidence type="ECO:0000256" key="3">
    <source>
        <dbReference type="ARBA" id="ARBA00022519"/>
    </source>
</evidence>
<protein>
    <submittedName>
        <fullName evidence="7">Lauroyl acyltransferase</fullName>
    </submittedName>
</protein>
<evidence type="ECO:0000256" key="1">
    <source>
        <dbReference type="ARBA" id="ARBA00004533"/>
    </source>
</evidence>
<accession>A0A371REJ1</accession>
<keyword evidence="6 7" id="KW-0012">Acyltransferase</keyword>
<keyword evidence="2" id="KW-1003">Cell membrane</keyword>
<evidence type="ECO:0000256" key="4">
    <source>
        <dbReference type="ARBA" id="ARBA00022679"/>
    </source>
</evidence>
<dbReference type="Proteomes" id="UP000264589">
    <property type="component" value="Unassembled WGS sequence"/>
</dbReference>
<evidence type="ECO:0000256" key="6">
    <source>
        <dbReference type="ARBA" id="ARBA00023315"/>
    </source>
</evidence>
<dbReference type="InterPro" id="IPR004960">
    <property type="entry name" value="LipA_acyltrans"/>
</dbReference>
<dbReference type="GO" id="GO:0016746">
    <property type="term" value="F:acyltransferase activity"/>
    <property type="evidence" value="ECO:0007669"/>
    <property type="project" value="UniProtKB-KW"/>
</dbReference>
<evidence type="ECO:0000313" key="7">
    <source>
        <dbReference type="EMBL" id="RFB03863.1"/>
    </source>
</evidence>
<dbReference type="PANTHER" id="PTHR30606:SF9">
    <property type="entry name" value="LIPID A BIOSYNTHESIS LAUROYLTRANSFERASE"/>
    <property type="match status" value="1"/>
</dbReference>
<dbReference type="EMBL" id="QUQO01000001">
    <property type="protein sequence ID" value="RFB03863.1"/>
    <property type="molecule type" value="Genomic_DNA"/>
</dbReference>
<dbReference type="PANTHER" id="PTHR30606">
    <property type="entry name" value="LIPID A BIOSYNTHESIS LAUROYL ACYLTRANSFERASE"/>
    <property type="match status" value="1"/>
</dbReference>
<dbReference type="GO" id="GO:0009247">
    <property type="term" value="P:glycolipid biosynthetic process"/>
    <property type="evidence" value="ECO:0007669"/>
    <property type="project" value="UniProtKB-ARBA"/>
</dbReference>
<comment type="subcellular location">
    <subcellularLocation>
        <location evidence="1">Cell inner membrane</location>
    </subcellularLocation>
</comment>
<organism evidence="7 8">
    <name type="scientific">Parvularcula marina</name>
    <dbReference type="NCBI Taxonomy" id="2292771"/>
    <lineage>
        <taxon>Bacteria</taxon>
        <taxon>Pseudomonadati</taxon>
        <taxon>Pseudomonadota</taxon>
        <taxon>Alphaproteobacteria</taxon>
        <taxon>Parvularculales</taxon>
        <taxon>Parvularculaceae</taxon>
        <taxon>Parvularcula</taxon>
    </lineage>
</organism>
<evidence type="ECO:0000256" key="5">
    <source>
        <dbReference type="ARBA" id="ARBA00023136"/>
    </source>
</evidence>
<dbReference type="Pfam" id="PF03279">
    <property type="entry name" value="Lip_A_acyltrans"/>
    <property type="match status" value="1"/>
</dbReference>
<dbReference type="GO" id="GO:0005886">
    <property type="term" value="C:plasma membrane"/>
    <property type="evidence" value="ECO:0007669"/>
    <property type="project" value="UniProtKB-SubCell"/>
</dbReference>
<dbReference type="FunCoup" id="A0A371REJ1">
    <property type="interactions" value="262"/>
</dbReference>
<keyword evidence="8" id="KW-1185">Reference proteome</keyword>
<dbReference type="RefSeq" id="WP_116390491.1">
    <property type="nucleotide sequence ID" value="NZ_QUQO01000001.1"/>
</dbReference>
<evidence type="ECO:0000256" key="2">
    <source>
        <dbReference type="ARBA" id="ARBA00022475"/>
    </source>
</evidence>
<sequence>MNSTTFDADRWDADIPLPEARANRPTTFMHKVENSIAQGLLAMLGRMPIEKAAKRMGGLMVGLGPMLRPVQKRGHDNLALIYPDMTQAERAAILRGVWRNLGMTVGEFAHVTELAERTTIIHEERLRHYIENDQKAIFFSAHMGNWEAMPATLFASGLKNAIVYRAANNPIVDAEIIKRRSQAISRRQIPKGKRGARDLVKALNEGLSLCMLTDQKLNDGISVPLLGHPAMTTPAAARLALREDIPFVPIQLVREPGSRFVMTVHEPVSIEKTGDIKVDTETLTAAMNEKIGEFILERPDQWLWLHRRWPKKVAG</sequence>
<keyword evidence="4 7" id="KW-0808">Transferase</keyword>
<reference evidence="7 8" key="1">
    <citation type="submission" date="2018-08" db="EMBL/GenBank/DDBJ databases">
        <title>Parvularcula sp. SM1705, isolated from surface water of the South Sea China.</title>
        <authorList>
            <person name="Sun L."/>
        </authorList>
    </citation>
    <scope>NUCLEOTIDE SEQUENCE [LARGE SCALE GENOMIC DNA]</scope>
    <source>
        <strain evidence="7 8">SM1705</strain>
    </source>
</reference>
<proteinExistence type="predicted"/>
<dbReference type="OrthoDB" id="9801955at2"/>
<dbReference type="AlphaFoldDB" id="A0A371REJ1"/>
<dbReference type="InParanoid" id="A0A371REJ1"/>
<keyword evidence="3" id="KW-0997">Cell inner membrane</keyword>
<keyword evidence="5" id="KW-0472">Membrane</keyword>
<comment type="caution">
    <text evidence="7">The sequence shown here is derived from an EMBL/GenBank/DDBJ whole genome shotgun (WGS) entry which is preliminary data.</text>
</comment>